<dbReference type="InterPro" id="IPR012788">
    <property type="entry name" value="Decarb_PcaC"/>
</dbReference>
<reference evidence="2 3" key="1">
    <citation type="submission" date="2020-07" db="EMBL/GenBank/DDBJ databases">
        <title>Genomic Encyclopedia of Type Strains, Phase IV (KMG-V): Genome sequencing to study the core and pangenomes of soil and plant-associated prokaryotes.</title>
        <authorList>
            <person name="Whitman W."/>
        </authorList>
    </citation>
    <scope>NUCLEOTIDE SEQUENCE [LARGE SCALE GENOMIC DNA]</scope>
    <source>
        <strain evidence="2 3">M8UP22</strain>
    </source>
</reference>
<proteinExistence type="predicted"/>
<dbReference type="InterPro" id="IPR003779">
    <property type="entry name" value="CMD-like"/>
</dbReference>
<dbReference type="EC" id="4.1.1.44" evidence="2"/>
<dbReference type="InterPro" id="IPR029032">
    <property type="entry name" value="AhpD-like"/>
</dbReference>
<gene>
    <name evidence="2" type="ORF">HDF08_003647</name>
</gene>
<dbReference type="Pfam" id="PF02627">
    <property type="entry name" value="CMD"/>
    <property type="match status" value="1"/>
</dbReference>
<protein>
    <submittedName>
        <fullName evidence="2">4-carboxymuconolactone decarboxylase</fullName>
        <ecNumber evidence="2">4.1.1.44</ecNumber>
    </submittedName>
</protein>
<sequence length="128" mass="14460">MDDNERRQQGFTVRRAVLGDAHVDRAEAGKTPLNEDFQDFITRYAWGEIWSRPGMSWHTRSLITISILIALNRPEELRMHFAAAFNNGVTEDELKELMLHSSLYCGLPAANAAYCLASEVIAERAGKH</sequence>
<name>A0A852VNA9_9BACT</name>
<dbReference type="Gene3D" id="1.20.1290.10">
    <property type="entry name" value="AhpD-like"/>
    <property type="match status" value="1"/>
</dbReference>
<dbReference type="PANTHER" id="PTHR33570">
    <property type="entry name" value="4-CARBOXYMUCONOLACTONE DECARBOXYLASE FAMILY PROTEIN"/>
    <property type="match status" value="1"/>
</dbReference>
<evidence type="ECO:0000259" key="1">
    <source>
        <dbReference type="Pfam" id="PF02627"/>
    </source>
</evidence>
<accession>A0A852VNA9</accession>
<dbReference type="GO" id="GO:0051920">
    <property type="term" value="F:peroxiredoxin activity"/>
    <property type="evidence" value="ECO:0007669"/>
    <property type="project" value="InterPro"/>
</dbReference>
<feature type="domain" description="Carboxymuconolactone decarboxylase-like" evidence="1">
    <location>
        <begin position="36"/>
        <end position="117"/>
    </location>
</feature>
<dbReference type="SUPFAM" id="SSF69118">
    <property type="entry name" value="AhpD-like"/>
    <property type="match status" value="1"/>
</dbReference>
<dbReference type="PANTHER" id="PTHR33570:SF2">
    <property type="entry name" value="CARBOXYMUCONOLACTONE DECARBOXYLASE-LIKE DOMAIN-CONTAINING PROTEIN"/>
    <property type="match status" value="1"/>
</dbReference>
<dbReference type="GO" id="GO:0047575">
    <property type="term" value="F:4-carboxymuconolactone decarboxylase activity"/>
    <property type="evidence" value="ECO:0007669"/>
    <property type="project" value="UniProtKB-EC"/>
</dbReference>
<dbReference type="NCBIfam" id="TIGR02425">
    <property type="entry name" value="decarb_PcaC"/>
    <property type="match status" value="1"/>
</dbReference>
<dbReference type="AlphaFoldDB" id="A0A852VNA9"/>
<dbReference type="Proteomes" id="UP000564385">
    <property type="component" value="Unassembled WGS sequence"/>
</dbReference>
<comment type="caution">
    <text evidence="2">The sequence shown here is derived from an EMBL/GenBank/DDBJ whole genome shotgun (WGS) entry which is preliminary data.</text>
</comment>
<dbReference type="EMBL" id="JACCCU010000002">
    <property type="protein sequence ID" value="NYF91545.1"/>
    <property type="molecule type" value="Genomic_DNA"/>
</dbReference>
<evidence type="ECO:0000313" key="3">
    <source>
        <dbReference type="Proteomes" id="UP000564385"/>
    </source>
</evidence>
<organism evidence="2 3">
    <name type="scientific">Tunturiibacter lichenicola</name>
    <dbReference type="NCBI Taxonomy" id="2051959"/>
    <lineage>
        <taxon>Bacteria</taxon>
        <taxon>Pseudomonadati</taxon>
        <taxon>Acidobacteriota</taxon>
        <taxon>Terriglobia</taxon>
        <taxon>Terriglobales</taxon>
        <taxon>Acidobacteriaceae</taxon>
        <taxon>Tunturiibacter</taxon>
    </lineage>
</organism>
<keyword evidence="2" id="KW-0456">Lyase</keyword>
<dbReference type="InterPro" id="IPR052512">
    <property type="entry name" value="4CMD/NDH-1_regulator"/>
</dbReference>
<evidence type="ECO:0000313" key="2">
    <source>
        <dbReference type="EMBL" id="NYF91545.1"/>
    </source>
</evidence>